<name>A0A6G1KY31_9PEZI</name>
<dbReference type="AlphaFoldDB" id="A0A6G1KY31"/>
<sequence>MPRQVAPPPSGEFSVKLRKPFSGTPTHSIEVIGEPNRAASIKLHDHNTHKTGDVPKDDVEELLALVNQLKGFPSHASKDVYGLDTKVDFHTFDIQWSNEDEDPAAGEVSEIAAEQKEDFARIVESIEALGRRFAKKDAAT</sequence>
<feature type="region of interest" description="Disordered" evidence="1">
    <location>
        <begin position="1"/>
        <end position="32"/>
    </location>
</feature>
<reference evidence="2" key="1">
    <citation type="journal article" date="2020" name="Stud. Mycol.">
        <title>101 Dothideomycetes genomes: a test case for predicting lifestyles and emergence of pathogens.</title>
        <authorList>
            <person name="Haridas S."/>
            <person name="Albert R."/>
            <person name="Binder M."/>
            <person name="Bloem J."/>
            <person name="Labutti K."/>
            <person name="Salamov A."/>
            <person name="Andreopoulos B."/>
            <person name="Baker S."/>
            <person name="Barry K."/>
            <person name="Bills G."/>
            <person name="Bluhm B."/>
            <person name="Cannon C."/>
            <person name="Castanera R."/>
            <person name="Culley D."/>
            <person name="Daum C."/>
            <person name="Ezra D."/>
            <person name="Gonzalez J."/>
            <person name="Henrissat B."/>
            <person name="Kuo A."/>
            <person name="Liang C."/>
            <person name="Lipzen A."/>
            <person name="Lutzoni F."/>
            <person name="Magnuson J."/>
            <person name="Mondo S."/>
            <person name="Nolan M."/>
            <person name="Ohm R."/>
            <person name="Pangilinan J."/>
            <person name="Park H.-J."/>
            <person name="Ramirez L."/>
            <person name="Alfaro M."/>
            <person name="Sun H."/>
            <person name="Tritt A."/>
            <person name="Yoshinaga Y."/>
            <person name="Zwiers L.-H."/>
            <person name="Turgeon B."/>
            <person name="Goodwin S."/>
            <person name="Spatafora J."/>
            <person name="Crous P."/>
            <person name="Grigoriev I."/>
        </authorList>
    </citation>
    <scope>NUCLEOTIDE SEQUENCE</scope>
    <source>
        <strain evidence="2">CBS 116005</strain>
    </source>
</reference>
<feature type="compositionally biased region" description="Pro residues" evidence="1">
    <location>
        <begin position="1"/>
        <end position="10"/>
    </location>
</feature>
<dbReference type="Proteomes" id="UP000799436">
    <property type="component" value="Unassembled WGS sequence"/>
</dbReference>
<dbReference type="EMBL" id="ML995902">
    <property type="protein sequence ID" value="KAF2765068.1"/>
    <property type="molecule type" value="Genomic_DNA"/>
</dbReference>
<evidence type="ECO:0000313" key="2">
    <source>
        <dbReference type="EMBL" id="KAF2765068.1"/>
    </source>
</evidence>
<dbReference type="OrthoDB" id="5366606at2759"/>
<evidence type="ECO:0000313" key="3">
    <source>
        <dbReference type="Proteomes" id="UP000799436"/>
    </source>
</evidence>
<accession>A0A6G1KY31</accession>
<gene>
    <name evidence="2" type="ORF">EJ03DRAFT_220982</name>
</gene>
<evidence type="ECO:0000256" key="1">
    <source>
        <dbReference type="SAM" id="MobiDB-lite"/>
    </source>
</evidence>
<proteinExistence type="predicted"/>
<organism evidence="2 3">
    <name type="scientific">Teratosphaeria nubilosa</name>
    <dbReference type="NCBI Taxonomy" id="161662"/>
    <lineage>
        <taxon>Eukaryota</taxon>
        <taxon>Fungi</taxon>
        <taxon>Dikarya</taxon>
        <taxon>Ascomycota</taxon>
        <taxon>Pezizomycotina</taxon>
        <taxon>Dothideomycetes</taxon>
        <taxon>Dothideomycetidae</taxon>
        <taxon>Mycosphaerellales</taxon>
        <taxon>Teratosphaeriaceae</taxon>
        <taxon>Teratosphaeria</taxon>
    </lineage>
</organism>
<protein>
    <submittedName>
        <fullName evidence="2">Uncharacterized protein</fullName>
    </submittedName>
</protein>
<keyword evidence="3" id="KW-1185">Reference proteome</keyword>